<keyword evidence="7" id="KW-0012">Acyltransferase</keyword>
<dbReference type="EMBL" id="WEGJ01000032">
    <property type="protein sequence ID" value="MQY15363.1"/>
    <property type="molecule type" value="Genomic_DNA"/>
</dbReference>
<reference evidence="7 8" key="1">
    <citation type="submission" date="2019-10" db="EMBL/GenBank/DDBJ databases">
        <title>Streptomyces smaragdinus sp. nov. and Streptomyces fabii sp. nov., isolated from the gut of fungus growing-termite Macrotermes natalensis.</title>
        <authorList>
            <person name="Schwitalla J."/>
            <person name="Benndorf R."/>
            <person name="Martin K."/>
            <person name="De Beer W."/>
            <person name="Kaster A.-K."/>
            <person name="Vollmers J."/>
            <person name="Poulsen M."/>
            <person name="Beemelmanns C."/>
        </authorList>
    </citation>
    <scope>NUCLEOTIDE SEQUENCE [LARGE SCALE GENOMIC DNA]</scope>
    <source>
        <strain evidence="7 8">RB5</strain>
    </source>
</reference>
<feature type="domain" description="N-acetyltransferase" evidence="6">
    <location>
        <begin position="29"/>
        <end position="192"/>
    </location>
</feature>
<dbReference type="RefSeq" id="WP_407703990.1">
    <property type="nucleotide sequence ID" value="NZ_WEGJ01000032.1"/>
</dbReference>
<dbReference type="PANTHER" id="PTHR31438:SF1">
    <property type="entry name" value="LYSINE N-ACYLTRANSFERASE C17G9.06C-RELATED"/>
    <property type="match status" value="1"/>
</dbReference>
<comment type="caution">
    <text evidence="7">The sequence shown here is derived from an EMBL/GenBank/DDBJ whole genome shotgun (WGS) entry which is preliminary data.</text>
</comment>
<accession>A0A7K0CPW2</accession>
<name>A0A7K0CPW2_9ACTN</name>
<evidence type="ECO:0000313" key="8">
    <source>
        <dbReference type="Proteomes" id="UP000466345"/>
    </source>
</evidence>
<evidence type="ECO:0000259" key="6">
    <source>
        <dbReference type="PROSITE" id="PS51186"/>
    </source>
</evidence>
<dbReference type="GO" id="GO:0016410">
    <property type="term" value="F:N-acyltransferase activity"/>
    <property type="evidence" value="ECO:0007669"/>
    <property type="project" value="TreeGrafter"/>
</dbReference>
<gene>
    <name evidence="7" type="primary">iucB</name>
    <name evidence="7" type="ORF">SRB5_55420</name>
</gene>
<dbReference type="PROSITE" id="PS51186">
    <property type="entry name" value="GNAT"/>
    <property type="match status" value="1"/>
</dbReference>
<evidence type="ECO:0000256" key="4">
    <source>
        <dbReference type="ARBA" id="ARBA00023251"/>
    </source>
</evidence>
<dbReference type="AlphaFoldDB" id="A0A7K0CPW2"/>
<proteinExistence type="predicted"/>
<dbReference type="InterPro" id="IPR000182">
    <property type="entry name" value="GNAT_dom"/>
</dbReference>
<evidence type="ECO:0000256" key="5">
    <source>
        <dbReference type="ARBA" id="ARBA00031122"/>
    </source>
</evidence>
<keyword evidence="8" id="KW-1185">Reference proteome</keyword>
<dbReference type="SUPFAM" id="SSF55729">
    <property type="entry name" value="Acyl-CoA N-acyltransferases (Nat)"/>
    <property type="match status" value="1"/>
</dbReference>
<keyword evidence="7" id="KW-0808">Transferase</keyword>
<dbReference type="Pfam" id="PF13523">
    <property type="entry name" value="Acetyltransf_8"/>
    <property type="match status" value="1"/>
</dbReference>
<evidence type="ECO:0000256" key="1">
    <source>
        <dbReference type="ARBA" id="ARBA00003818"/>
    </source>
</evidence>
<dbReference type="SMART" id="SM01006">
    <property type="entry name" value="AlcB"/>
    <property type="match status" value="1"/>
</dbReference>
<dbReference type="Gene3D" id="3.40.630.30">
    <property type="match status" value="1"/>
</dbReference>
<evidence type="ECO:0000256" key="2">
    <source>
        <dbReference type="ARBA" id="ARBA00005102"/>
    </source>
</evidence>
<comment type="function">
    <text evidence="1">Acyltransferase required for the direct transfer of medium- to long-chain fatty acyl moieties from a carrier protein (MbtL) on to the epsilon-amino group of lysine residue in the mycobactin core.</text>
</comment>
<protein>
    <recommendedName>
        <fullName evidence="3">Lysine N-acyltransferase MbtK</fullName>
    </recommendedName>
    <alternativeName>
        <fullName evidence="5">Mycobactin synthase protein K</fullName>
    </alternativeName>
</protein>
<dbReference type="InterPro" id="IPR016181">
    <property type="entry name" value="Acyl_CoA_acyltransferase"/>
</dbReference>
<keyword evidence="4" id="KW-0046">Antibiotic resistance</keyword>
<evidence type="ECO:0000313" key="7">
    <source>
        <dbReference type="EMBL" id="MQY15363.1"/>
    </source>
</evidence>
<organism evidence="7 8">
    <name type="scientific">Streptomyces smaragdinus</name>
    <dbReference type="NCBI Taxonomy" id="2585196"/>
    <lineage>
        <taxon>Bacteria</taxon>
        <taxon>Bacillati</taxon>
        <taxon>Actinomycetota</taxon>
        <taxon>Actinomycetes</taxon>
        <taxon>Kitasatosporales</taxon>
        <taxon>Streptomycetaceae</taxon>
        <taxon>Streptomyces</taxon>
    </lineage>
</organism>
<sequence>MTDDTLVLRLPFPHPAGNRKPADTPAGHFRLDPVRPARDLPLLHRWMNDPRVNAYWGLAGAPARVTAHLRDRYAAGCIPCLGLLDGRPMSYWEIYRADLDPLSAHYEARPYDMGLHLLIGSPADRGRGLGSLLLRVVTGLVLDARPHCERVVAEPDIRNAPCVGALLDAGFRHHGELTLPDKRAALMVRERGPGSR</sequence>
<evidence type="ECO:0000256" key="3">
    <source>
        <dbReference type="ARBA" id="ARBA00020586"/>
    </source>
</evidence>
<dbReference type="Proteomes" id="UP000466345">
    <property type="component" value="Unassembled WGS sequence"/>
</dbReference>
<dbReference type="GO" id="GO:0019290">
    <property type="term" value="P:siderophore biosynthetic process"/>
    <property type="evidence" value="ECO:0007669"/>
    <property type="project" value="InterPro"/>
</dbReference>
<dbReference type="PANTHER" id="PTHR31438">
    <property type="entry name" value="LYSINE N-ACYLTRANSFERASE C17G9.06C-RELATED"/>
    <property type="match status" value="1"/>
</dbReference>
<dbReference type="UniPathway" id="UPA00011"/>
<dbReference type="InterPro" id="IPR019432">
    <property type="entry name" value="Acyltransferase_MbtK/IucB-like"/>
</dbReference>
<dbReference type="GO" id="GO:0046677">
    <property type="term" value="P:response to antibiotic"/>
    <property type="evidence" value="ECO:0007669"/>
    <property type="project" value="UniProtKB-KW"/>
</dbReference>
<comment type="pathway">
    <text evidence="2">Siderophore biosynthesis; mycobactin biosynthesis.</text>
</comment>